<evidence type="ECO:0000256" key="3">
    <source>
        <dbReference type="SAM" id="MobiDB-lite"/>
    </source>
</evidence>
<dbReference type="PANTHER" id="PTHR14387">
    <property type="entry name" value="THADA/DEATH RECEPTOR INTERACTING PROTEIN"/>
    <property type="match status" value="1"/>
</dbReference>
<keyword evidence="2" id="KW-0819">tRNA processing</keyword>
<evidence type="ECO:0000313" key="7">
    <source>
        <dbReference type="Proteomes" id="UP000038009"/>
    </source>
</evidence>
<comment type="similarity">
    <text evidence="1">Belongs to the THADA family.</text>
</comment>
<dbReference type="EMBL" id="LJSK01000199">
    <property type="protein sequence ID" value="KPI85260.1"/>
    <property type="molecule type" value="Genomic_DNA"/>
</dbReference>
<dbReference type="InterPro" id="IPR016024">
    <property type="entry name" value="ARM-type_fold"/>
</dbReference>
<accession>A0A0N1I375</accession>
<evidence type="ECO:0000256" key="1">
    <source>
        <dbReference type="ARBA" id="ARBA00010409"/>
    </source>
</evidence>
<dbReference type="OrthoDB" id="73997at2759"/>
<reference evidence="6 7" key="1">
    <citation type="journal article" date="2015" name="PLoS Pathog.">
        <title>Leptomonas seymouri: Adaptations to the Dixenous Life Cycle Analyzed by Genome Sequencing, Transcriptome Profiling and Co-infection with Leishmania donovani.</title>
        <authorList>
            <person name="Kraeva N."/>
            <person name="Butenko A."/>
            <person name="Hlavacova J."/>
            <person name="Kostygov A."/>
            <person name="Myskova J."/>
            <person name="Grybchuk D."/>
            <person name="Lestinova T."/>
            <person name="Votypka J."/>
            <person name="Volf P."/>
            <person name="Opperdoes F."/>
            <person name="Flegontov P."/>
            <person name="Lukes J."/>
            <person name="Yurchenko V."/>
        </authorList>
    </citation>
    <scope>NUCLEOTIDE SEQUENCE [LARGE SCALE GENOMIC DNA]</scope>
    <source>
        <strain evidence="6 7">ATCC 30220</strain>
    </source>
</reference>
<dbReference type="GO" id="GO:0030488">
    <property type="term" value="P:tRNA methylation"/>
    <property type="evidence" value="ECO:0007669"/>
    <property type="project" value="TreeGrafter"/>
</dbReference>
<dbReference type="OMA" id="YLHRALM"/>
<dbReference type="InterPro" id="IPR019442">
    <property type="entry name" value="THADA/TRM732_DUF2428"/>
</dbReference>
<gene>
    <name evidence="6" type="ORF">ABL78_5677</name>
</gene>
<proteinExistence type="inferred from homology"/>
<sequence length="2309" mass="245357">METKTNPTLTRRRQRRPDLQSAFDIPEDLQQLLSNVARTLKSVVTSGEELKLTGTEKVISATDNALQDLLQPSLTPAQQLHAISKITGAIKDIPKAQLESLLTANTGLLYTWGRTLVLEAVVPMLLDCRVRYLHRALMTLLRVVVPSTDAATEAVVRQTYVTRVLQRASAGASVAAAASTSSASKESAAAAAATLYFPSAKNGVCNSVAATRDTVLNFLNSVDGLTSTLMPMMPSVFKDTFLEVLPLLAECFQWVVVNATSHIHSPVGVDLRSGTAVATVSPAAIEESRGEVAVGSRDDDEKHNEEVGGNKSNAVGALLQAQSGPMGGTVFGEDLEHIRFCVRVVATYIHKYMDSLTFAMLSGTAGDDVSRQLARLLQPTVVMLASPVFPKDVLNAVGLLVASILTVRTCNGWLLSVVCTALRDAITQSAAATGAAEGAPQKIKSFSGGAAVGEAKCLENLFDCAEVALGVVCAADPQAASRAHNGAGAKALHDLFTAFTPNGCFALLKGILAHMSSPIRGDWMSLGVLLSPQGTVPTVVAYDTILPAAQEFCNTVQEPETRFMAIQTVDSVVRHVSTVLSTATAALRRSRDAAKKVGAPSLSDATGVEKGAALTVQACQHLASLCVFTPKLRAALSFSTQLIMALWDDGTQQMSGALYDTYNEILKISETLHICRQQQLASGEGGTAIVMGAETDVTVTLDQILDVQAERRGKYHALLGHLSMMPIGSFIQVLQRHYHSEDLVAGAVAAFSRMLLSGASNHKIGNVAGDVFAQLARAIKGASSDAALTSSSGGSRGRTETVADVLRQGIVEPLARSIAEKGYVGVSSNVSESVNISHIAAHFVAPLVKQDPSSLEAILSTVAGKPSTSANTSDSHACERVEQGVVEVLSRARGVGIDIVPYIAPGSAALSVLEASTHSLNYDVRNSALCLCVLATKKIQAVQNWQMEKMEEYLILNMHLGGDSTAQKGLLEMLKKWVRRLAESYTSRGTSAGADKDAATAAKKQRREELAGVAAGAAPSSSSGSTPEVLELGTPTYRQAVMQHCVRLANIFAQNIGVNLRASLGLAAERRVTAMKAYVVLVQGFRTVMKGEIQETAWLATKENAQRGLLHACVVPSLIATLSDGWSQARDSAQELLYLFCDLAPAAVFAEAGGTGSGGANASDAGLVEGAHQDLLKAQTYRNAEGAVRRFLLFSTRSLTTQANVQHHPQQELQRLNALLNAERKSVLDKCTDMNAMRGSSSYAYIQANPLHGSLSLCSELLGCMSAVDRQLSLSAVQNGEAAVVMTGTALTQACTQLLQCCCVVLRTCSSLVGTETVTAGATASLGEEEVVDCRGHVYDRSRPEAESVMRGVVNNTWLSMRVSTAAADRILKVCPVHLLPFDVVRSAAYELVHTLLLTKHNGVMRCVREALKSLTATLVRSRAPQFYQLPAELLEYLLGPEGVTSGDIARMLRRSQGLPHAILAVLEAEDTAVPYCLFPIAMRQLMRVARGDFELPGGTVGHFNNLGSTLDDVRRSQRSNALNVLKFIFEDKVFADRVVAYIEEAFSLATEGFHDASWYTRNSSLMLFSAVIHRFVGEHPSTGGSGVNTSLHDVAMRTPRGVAYAYAELSGGNGLTDGVATGDSSSSPTSGATASPEVNVALFPVLQLLSMLSPDPPHLITKASHSEWDDTARMSEAVLRCADSPSLMVRSASAVALCCLVPIASLSRVIARTKRGLALLPYEAASLSGNINDAVRGPRKHEHVDRGTSGGLNACHGALLQLLQFHAQYVGTLRRHYKQKRSSYATVAVSETVCHAICEAVLSCHSILVAASAVCPTVTAALFALLADLVYYGPQQHLSESQQQALRGLCVAALKAYILSSQGVLERGSVMEGASAMIVFMASQRGAPVGAWSASEQQCLTQILHREAAGLVIGKGEHTMISWIATQLLHYSDLKKGIMDKETVAAVLQVLGGELQCDVSSLILQTLSDFFGHSAAAFSKRGTSVANIGCLAWGQLVTHLRFTATTIALRPNNGAFCATRPSNQGSADKAHSPSSATAGSVSDVVGSSSLVHRLYETVSDLLTLPENGSASTAASSLWRNSDACSAALELVVCYDMHATPALAISPRLARNLAYYAEPEQPLESRLAVVKALRTAQPFLRRSVSAAGMLPTSFPESSVTLFLVLLRLLVDDTSDIREAASTICSYCLWGPQQAPRDQVSCLLAVVRLLRQLHVSGRPLSASAVKAMLAITEISDDDATLREEGAAARAEADCEDDEDGEDVLFQKEAANMFAEETVLQCLLGHIFGADAPHDVAAASRGFSVFDALLK</sequence>
<dbReference type="VEuPathDB" id="TriTrypDB:Lsey_0199_0070"/>
<feature type="domain" description="tRNA (32-2'-O)-methyltransferase regulator THADA-like C-terminal TPR repeats region" evidence="5">
    <location>
        <begin position="1562"/>
        <end position="1714"/>
    </location>
</feature>
<dbReference type="SUPFAM" id="SSF48371">
    <property type="entry name" value="ARM repeat"/>
    <property type="match status" value="1"/>
</dbReference>
<evidence type="ECO:0000259" key="4">
    <source>
        <dbReference type="Pfam" id="PF10350"/>
    </source>
</evidence>
<feature type="region of interest" description="Disordered" evidence="3">
    <location>
        <begin position="2021"/>
        <end position="2041"/>
    </location>
</feature>
<organism evidence="6 7">
    <name type="scientific">Leptomonas seymouri</name>
    <dbReference type="NCBI Taxonomy" id="5684"/>
    <lineage>
        <taxon>Eukaryota</taxon>
        <taxon>Discoba</taxon>
        <taxon>Euglenozoa</taxon>
        <taxon>Kinetoplastea</taxon>
        <taxon>Metakinetoplastina</taxon>
        <taxon>Trypanosomatida</taxon>
        <taxon>Trypanosomatidae</taxon>
        <taxon>Leishmaniinae</taxon>
        <taxon>Leptomonas</taxon>
    </lineage>
</organism>
<dbReference type="InterPro" id="IPR051954">
    <property type="entry name" value="tRNA_methyltransferase_THADA"/>
</dbReference>
<dbReference type="GO" id="GO:0005829">
    <property type="term" value="C:cytosol"/>
    <property type="evidence" value="ECO:0007669"/>
    <property type="project" value="TreeGrafter"/>
</dbReference>
<feature type="region of interest" description="Disordered" evidence="3">
    <location>
        <begin position="289"/>
        <end position="309"/>
    </location>
</feature>
<evidence type="ECO:0000313" key="6">
    <source>
        <dbReference type="EMBL" id="KPI85260.1"/>
    </source>
</evidence>
<feature type="region of interest" description="Disordered" evidence="3">
    <location>
        <begin position="1"/>
        <end position="20"/>
    </location>
</feature>
<dbReference type="InterPro" id="IPR056842">
    <property type="entry name" value="THADA-like_TPR_C"/>
</dbReference>
<dbReference type="Pfam" id="PF10350">
    <property type="entry name" value="DUF2428"/>
    <property type="match status" value="1"/>
</dbReference>
<evidence type="ECO:0000256" key="2">
    <source>
        <dbReference type="ARBA" id="ARBA00022694"/>
    </source>
</evidence>
<protein>
    <submittedName>
        <fullName evidence="6">Uncharacterized protein</fullName>
    </submittedName>
</protein>
<feature type="compositionally biased region" description="Basic and acidic residues" evidence="3">
    <location>
        <begin position="289"/>
        <end position="308"/>
    </location>
</feature>
<dbReference type="Proteomes" id="UP000038009">
    <property type="component" value="Unassembled WGS sequence"/>
</dbReference>
<name>A0A0N1I375_LEPSE</name>
<dbReference type="Pfam" id="PF25151">
    <property type="entry name" value="TPR_Trm732_C"/>
    <property type="match status" value="1"/>
</dbReference>
<evidence type="ECO:0000259" key="5">
    <source>
        <dbReference type="Pfam" id="PF25151"/>
    </source>
</evidence>
<comment type="caution">
    <text evidence="6">The sequence shown here is derived from an EMBL/GenBank/DDBJ whole genome shotgun (WGS) entry which is preliminary data.</text>
</comment>
<keyword evidence="7" id="KW-1185">Reference proteome</keyword>
<feature type="domain" description="DUF2428" evidence="4">
    <location>
        <begin position="1294"/>
        <end position="1559"/>
    </location>
</feature>
<dbReference type="PANTHER" id="PTHR14387:SF0">
    <property type="entry name" value="DUF2428 DOMAIN-CONTAINING PROTEIN"/>
    <property type="match status" value="1"/>
</dbReference>